<evidence type="ECO:0000256" key="4">
    <source>
        <dbReference type="ARBA" id="ARBA00012961"/>
    </source>
</evidence>
<dbReference type="PANTHER" id="PTHR23117">
    <property type="entry name" value="GUANYLATE KINASE-RELATED"/>
    <property type="match status" value="1"/>
</dbReference>
<evidence type="ECO:0000256" key="2">
    <source>
        <dbReference type="ARBA" id="ARBA00004496"/>
    </source>
</evidence>
<feature type="domain" description="Guanylate kinase-like" evidence="14">
    <location>
        <begin position="17"/>
        <end position="195"/>
    </location>
</feature>
<evidence type="ECO:0000256" key="5">
    <source>
        <dbReference type="ARBA" id="ARBA00016296"/>
    </source>
</evidence>
<evidence type="ECO:0000256" key="10">
    <source>
        <dbReference type="ARBA" id="ARBA00022840"/>
    </source>
</evidence>
<accession>A0A239A669</accession>
<evidence type="ECO:0000313" key="15">
    <source>
        <dbReference type="EMBL" id="SNR90932.1"/>
    </source>
</evidence>
<keyword evidence="7 13" id="KW-0808">Transferase</keyword>
<dbReference type="PROSITE" id="PS00856">
    <property type="entry name" value="GUANYLATE_KINASE_1"/>
    <property type="match status" value="1"/>
</dbReference>
<evidence type="ECO:0000256" key="12">
    <source>
        <dbReference type="ARBA" id="ARBA00048594"/>
    </source>
</evidence>
<sequence>MKVIRGMKEEIIMEKKGLLIVVSGPSGAGKGTICKTLARLNPDIKISISATTREPRRGETDGENYYFISKGNFEGMLQENALLEYAKVYDNYYGTPKKYVLENLEKGNDILLEIDIAGALQVKEKFQDGVFIFILPPSLEELKNRIVGRGTESEKDIEKRYGCAIEEIEQVIKYDYAVVNDDIERATKDVEAIIRAEKCKVTRVQDNIKSIF</sequence>
<comment type="subcellular location">
    <subcellularLocation>
        <location evidence="2 13">Cytoplasm</location>
    </subcellularLocation>
</comment>
<evidence type="ECO:0000313" key="16">
    <source>
        <dbReference type="Proteomes" id="UP000198304"/>
    </source>
</evidence>
<evidence type="ECO:0000256" key="8">
    <source>
        <dbReference type="ARBA" id="ARBA00022741"/>
    </source>
</evidence>
<evidence type="ECO:0000256" key="9">
    <source>
        <dbReference type="ARBA" id="ARBA00022777"/>
    </source>
</evidence>
<dbReference type="InterPro" id="IPR008145">
    <property type="entry name" value="GK/Ca_channel_bsu"/>
</dbReference>
<evidence type="ECO:0000256" key="6">
    <source>
        <dbReference type="ARBA" id="ARBA00022490"/>
    </source>
</evidence>
<keyword evidence="10 13" id="KW-0067">ATP-binding</keyword>
<dbReference type="EC" id="2.7.4.8" evidence="4 13"/>
<protein>
    <recommendedName>
        <fullName evidence="5 13">Guanylate kinase</fullName>
        <ecNumber evidence="4 13">2.7.4.8</ecNumber>
    </recommendedName>
    <alternativeName>
        <fullName evidence="11 13">GMP kinase</fullName>
    </alternativeName>
</protein>
<dbReference type="GO" id="GO:0005829">
    <property type="term" value="C:cytosol"/>
    <property type="evidence" value="ECO:0007669"/>
    <property type="project" value="TreeGrafter"/>
</dbReference>
<feature type="binding site" evidence="13">
    <location>
        <begin position="24"/>
        <end position="31"/>
    </location>
    <ligand>
        <name>ATP</name>
        <dbReference type="ChEBI" id="CHEBI:30616"/>
    </ligand>
</feature>
<dbReference type="SUPFAM" id="SSF52540">
    <property type="entry name" value="P-loop containing nucleoside triphosphate hydrolases"/>
    <property type="match status" value="1"/>
</dbReference>
<dbReference type="FunFam" id="3.30.63.10:FF:000005">
    <property type="entry name" value="Guanylate kinase"/>
    <property type="match status" value="1"/>
</dbReference>
<dbReference type="Gene3D" id="3.40.50.300">
    <property type="entry name" value="P-loop containing nucleotide triphosphate hydrolases"/>
    <property type="match status" value="1"/>
</dbReference>
<dbReference type="PROSITE" id="PS50052">
    <property type="entry name" value="GUANYLATE_KINASE_2"/>
    <property type="match status" value="1"/>
</dbReference>
<proteinExistence type="inferred from homology"/>
<name>A0A239A669_9FIRM</name>
<reference evidence="16" key="1">
    <citation type="submission" date="2017-06" db="EMBL/GenBank/DDBJ databases">
        <authorList>
            <person name="Varghese N."/>
            <person name="Submissions S."/>
        </authorList>
    </citation>
    <scope>NUCLEOTIDE SEQUENCE [LARGE SCALE GENOMIC DNA]</scope>
    <source>
        <strain evidence="16">SCA</strain>
    </source>
</reference>
<dbReference type="AlphaFoldDB" id="A0A239A669"/>
<dbReference type="EMBL" id="FZOJ01000001">
    <property type="protein sequence ID" value="SNR90932.1"/>
    <property type="molecule type" value="Genomic_DNA"/>
</dbReference>
<comment type="similarity">
    <text evidence="3 13">Belongs to the guanylate kinase family.</text>
</comment>
<dbReference type="InterPro" id="IPR027417">
    <property type="entry name" value="P-loop_NTPase"/>
</dbReference>
<evidence type="ECO:0000256" key="3">
    <source>
        <dbReference type="ARBA" id="ARBA00005790"/>
    </source>
</evidence>
<organism evidence="15 16">
    <name type="scientific">Anaerovirgula multivorans</name>
    <dbReference type="NCBI Taxonomy" id="312168"/>
    <lineage>
        <taxon>Bacteria</taxon>
        <taxon>Bacillati</taxon>
        <taxon>Bacillota</taxon>
        <taxon>Clostridia</taxon>
        <taxon>Peptostreptococcales</taxon>
        <taxon>Natronincolaceae</taxon>
        <taxon>Anaerovirgula</taxon>
    </lineage>
</organism>
<dbReference type="Proteomes" id="UP000198304">
    <property type="component" value="Unassembled WGS sequence"/>
</dbReference>
<dbReference type="InterPro" id="IPR020590">
    <property type="entry name" value="Guanylate_kinase_CS"/>
</dbReference>
<comment type="function">
    <text evidence="1 13">Essential for recycling GMP and indirectly, cGMP.</text>
</comment>
<evidence type="ECO:0000256" key="11">
    <source>
        <dbReference type="ARBA" id="ARBA00030128"/>
    </source>
</evidence>
<dbReference type="NCBIfam" id="TIGR03263">
    <property type="entry name" value="guanyl_kin"/>
    <property type="match status" value="1"/>
</dbReference>
<dbReference type="InterPro" id="IPR008144">
    <property type="entry name" value="Guanylate_kin-like_dom"/>
</dbReference>
<dbReference type="CDD" id="cd00071">
    <property type="entry name" value="GMPK"/>
    <property type="match status" value="1"/>
</dbReference>
<keyword evidence="6 13" id="KW-0963">Cytoplasm</keyword>
<dbReference type="InterPro" id="IPR017665">
    <property type="entry name" value="Guanylate_kinase"/>
</dbReference>
<dbReference type="SMART" id="SM00072">
    <property type="entry name" value="GuKc"/>
    <property type="match status" value="1"/>
</dbReference>
<dbReference type="GO" id="GO:0005524">
    <property type="term" value="F:ATP binding"/>
    <property type="evidence" value="ECO:0007669"/>
    <property type="project" value="UniProtKB-UniRule"/>
</dbReference>
<evidence type="ECO:0000256" key="1">
    <source>
        <dbReference type="ARBA" id="ARBA00003531"/>
    </source>
</evidence>
<keyword evidence="8 13" id="KW-0547">Nucleotide-binding</keyword>
<dbReference type="GO" id="GO:0004385">
    <property type="term" value="F:GMP kinase activity"/>
    <property type="evidence" value="ECO:0007669"/>
    <property type="project" value="UniProtKB-UniRule"/>
</dbReference>
<keyword evidence="16" id="KW-1185">Reference proteome</keyword>
<dbReference type="FunFam" id="3.40.50.300:FF:000855">
    <property type="entry name" value="Guanylate kinase"/>
    <property type="match status" value="1"/>
</dbReference>
<evidence type="ECO:0000259" key="14">
    <source>
        <dbReference type="PROSITE" id="PS50052"/>
    </source>
</evidence>
<dbReference type="PANTHER" id="PTHR23117:SF13">
    <property type="entry name" value="GUANYLATE KINASE"/>
    <property type="match status" value="1"/>
</dbReference>
<dbReference type="Pfam" id="PF00625">
    <property type="entry name" value="Guanylate_kin"/>
    <property type="match status" value="1"/>
</dbReference>
<dbReference type="HAMAP" id="MF_00328">
    <property type="entry name" value="Guanylate_kinase"/>
    <property type="match status" value="1"/>
</dbReference>
<comment type="catalytic activity">
    <reaction evidence="12 13">
        <text>GMP + ATP = GDP + ADP</text>
        <dbReference type="Rhea" id="RHEA:20780"/>
        <dbReference type="ChEBI" id="CHEBI:30616"/>
        <dbReference type="ChEBI" id="CHEBI:58115"/>
        <dbReference type="ChEBI" id="CHEBI:58189"/>
        <dbReference type="ChEBI" id="CHEBI:456216"/>
        <dbReference type="EC" id="2.7.4.8"/>
    </reaction>
</comment>
<keyword evidence="9 13" id="KW-0418">Kinase</keyword>
<gene>
    <name evidence="13" type="primary">gmk</name>
    <name evidence="15" type="ORF">SAMN05446037_1001357</name>
</gene>
<dbReference type="Gene3D" id="3.30.63.10">
    <property type="entry name" value="Guanylate Kinase phosphate binding domain"/>
    <property type="match status" value="1"/>
</dbReference>
<evidence type="ECO:0000256" key="13">
    <source>
        <dbReference type="HAMAP-Rule" id="MF_00328"/>
    </source>
</evidence>
<evidence type="ECO:0000256" key="7">
    <source>
        <dbReference type="ARBA" id="ARBA00022679"/>
    </source>
</evidence>